<reference evidence="2" key="1">
    <citation type="submission" date="2016-10" db="EMBL/GenBank/DDBJ databases">
        <authorList>
            <person name="Varghese N."/>
            <person name="Submissions S."/>
        </authorList>
    </citation>
    <scope>NUCLEOTIDE SEQUENCE [LARGE SCALE GENOMIC DNA]</scope>
    <source>
        <strain evidence="2">DSM 18887</strain>
    </source>
</reference>
<evidence type="ECO:0000313" key="2">
    <source>
        <dbReference type="Proteomes" id="UP000198749"/>
    </source>
</evidence>
<proteinExistence type="predicted"/>
<gene>
    <name evidence="1" type="ORF">SAMN03080615_00860</name>
</gene>
<protein>
    <submittedName>
        <fullName evidence="1">Uncharacterized protein</fullName>
    </submittedName>
</protein>
<dbReference type="STRING" id="355243.SAMN03080615_00860"/>
<accession>A0A1H9EER6</accession>
<keyword evidence="2" id="KW-1185">Reference proteome</keyword>
<organism evidence="1 2">
    <name type="scientific">Amphritea atlantica</name>
    <dbReference type="NCBI Taxonomy" id="355243"/>
    <lineage>
        <taxon>Bacteria</taxon>
        <taxon>Pseudomonadati</taxon>
        <taxon>Pseudomonadota</taxon>
        <taxon>Gammaproteobacteria</taxon>
        <taxon>Oceanospirillales</taxon>
        <taxon>Oceanospirillaceae</taxon>
        <taxon>Amphritea</taxon>
    </lineage>
</organism>
<sequence length="91" mass="10114">MAKVFGYDSNAPQRGEIEAANVEAWEVKHFGADSLKARFGWEVCSTSFKEEKASLLKQMQKECRYPELIEDVKNTKAADVPVIALSGVYSA</sequence>
<evidence type="ECO:0000313" key="1">
    <source>
        <dbReference type="EMBL" id="SEQ24171.1"/>
    </source>
</evidence>
<dbReference type="Proteomes" id="UP000198749">
    <property type="component" value="Unassembled WGS sequence"/>
</dbReference>
<dbReference type="AlphaFoldDB" id="A0A1H9EER6"/>
<dbReference type="EMBL" id="FOGB01000002">
    <property type="protein sequence ID" value="SEQ24171.1"/>
    <property type="molecule type" value="Genomic_DNA"/>
</dbReference>
<name>A0A1H9EER6_9GAMM</name>